<proteinExistence type="predicted"/>
<dbReference type="PANTHER" id="PTHR32071:SF81">
    <property type="entry name" value="PROPIONATE CATABOLISM OPERON REGULATORY PROTEIN"/>
    <property type="match status" value="1"/>
</dbReference>
<reference evidence="7 8" key="1">
    <citation type="submission" date="2013-08" db="EMBL/GenBank/DDBJ databases">
        <authorList>
            <person name="Durkin A.S."/>
            <person name="Haft D.R."/>
            <person name="McCorrison J."/>
            <person name="Torralba M."/>
            <person name="Gillis M."/>
            <person name="Haft D.H."/>
            <person name="Methe B."/>
            <person name="Sutton G."/>
            <person name="Nelson K.E."/>
        </authorList>
    </citation>
    <scope>NUCLEOTIDE SEQUENCE [LARGE SCALE GENOMIC DNA]</scope>
    <source>
        <strain evidence="7 8">F0195</strain>
    </source>
</reference>
<dbReference type="Gene3D" id="3.40.50.2300">
    <property type="match status" value="1"/>
</dbReference>
<dbReference type="PROSITE" id="PS50045">
    <property type="entry name" value="SIGMA54_INTERACT_4"/>
    <property type="match status" value="1"/>
</dbReference>
<keyword evidence="1" id="KW-0547">Nucleotide-binding</keyword>
<protein>
    <submittedName>
        <fullName evidence="7">Propionate catabolism activator</fullName>
    </submittedName>
</protein>
<dbReference type="Gene3D" id="3.40.50.10660">
    <property type="entry name" value="PrpR receptor domain-like"/>
    <property type="match status" value="1"/>
</dbReference>
<dbReference type="Pfam" id="PF02954">
    <property type="entry name" value="HTH_8"/>
    <property type="match status" value="1"/>
</dbReference>
<dbReference type="OrthoDB" id="5496274at2"/>
<dbReference type="PRINTS" id="PR01590">
    <property type="entry name" value="HTHFIS"/>
</dbReference>
<sequence length="623" mass="68380">MMPSRAASDGILERNMVCTDARGVRILAIAPYQGLAIALRRVADEYANVGLTCIVGNLSAGVTAAQEQVSAGNAYDVIISRGGTADLLRESFSLPVIDIPVSAYDVLQAIKLSEGLKGRRAVVGFTAITQTADTLNEIMQLGLDIFTLVDTDDVSTVMGLLVENDYQIILCDVISASAARDAGLNPVLITSGGASIRQVFDEALRQTRYLRHYSSENALLRTVINRQPQRCAIFRKDGSLMLGTYQTDDGVMAYLRGIVNEVMAGDVRVVRKSLGGTLWTIRGERVSTSAIPHNDFCAFYFTGTRATPKRRRAGMSSFSRTEATKAYDRSLYALTSDIGRISATIDNSNQTGQPLLITGEYGTGRTAVALYAYIHGLHADMPLTEVDCGMMTDSSRDFLVNSSRSPLYTRHEVIHIKNFNSSDEGFLDSLFSTIAQTGVCERNRVIFSCDPHGEHVHRRIAYLKDKFQCVEVQLIALREQPERVAPLTSLYLSQLRSELPNEVLRIDGAAMRLLGEYAWPGNLVQMERIIRQLYLSAVDHVIRTVDVRSALALERTTYPQGPTGQDVAQTSSAHAPTDMSGLTLAQVDRLAVEDAVRRNGGNQSAAARELGISRTTLWRIRRQ</sequence>
<dbReference type="Gene3D" id="1.10.8.60">
    <property type="match status" value="1"/>
</dbReference>
<dbReference type="SUPFAM" id="SSF46689">
    <property type="entry name" value="Homeodomain-like"/>
    <property type="match status" value="1"/>
</dbReference>
<evidence type="ECO:0000313" key="7">
    <source>
        <dbReference type="EMBL" id="ERL06710.1"/>
    </source>
</evidence>
<dbReference type="Gene3D" id="1.10.10.60">
    <property type="entry name" value="Homeodomain-like"/>
    <property type="match status" value="1"/>
</dbReference>
<dbReference type="SUPFAM" id="SSF159800">
    <property type="entry name" value="PrpR receptor domain-like"/>
    <property type="match status" value="1"/>
</dbReference>
<dbReference type="Pfam" id="PF06506">
    <property type="entry name" value="PrpR_N"/>
    <property type="match status" value="1"/>
</dbReference>
<dbReference type="Pfam" id="PF25601">
    <property type="entry name" value="AAA_lid_14"/>
    <property type="match status" value="1"/>
</dbReference>
<evidence type="ECO:0000256" key="2">
    <source>
        <dbReference type="ARBA" id="ARBA00022840"/>
    </source>
</evidence>
<dbReference type="EMBL" id="AWEZ01000062">
    <property type="protein sequence ID" value="ERL06710.1"/>
    <property type="molecule type" value="Genomic_DNA"/>
</dbReference>
<dbReference type="Gene3D" id="3.40.50.300">
    <property type="entry name" value="P-loop containing nucleotide triphosphate hydrolases"/>
    <property type="match status" value="1"/>
</dbReference>
<name>U2TJR6_9ACTN</name>
<dbReference type="PATRIC" id="fig|1125712.3.peg.1962"/>
<dbReference type="InterPro" id="IPR027417">
    <property type="entry name" value="P-loop_NTPase"/>
</dbReference>
<dbReference type="GO" id="GO:0043565">
    <property type="term" value="F:sequence-specific DNA binding"/>
    <property type="evidence" value="ECO:0007669"/>
    <property type="project" value="InterPro"/>
</dbReference>
<organism evidence="7 8">
    <name type="scientific">Olsenella profusa F0195</name>
    <dbReference type="NCBI Taxonomy" id="1125712"/>
    <lineage>
        <taxon>Bacteria</taxon>
        <taxon>Bacillati</taxon>
        <taxon>Actinomycetota</taxon>
        <taxon>Coriobacteriia</taxon>
        <taxon>Coriobacteriales</taxon>
        <taxon>Atopobiaceae</taxon>
        <taxon>Olsenella</taxon>
    </lineage>
</organism>
<keyword evidence="4" id="KW-0804">Transcription</keyword>
<evidence type="ECO:0000256" key="3">
    <source>
        <dbReference type="ARBA" id="ARBA00023015"/>
    </source>
</evidence>
<evidence type="ECO:0000259" key="6">
    <source>
        <dbReference type="PROSITE" id="PS50045"/>
    </source>
</evidence>
<dbReference type="AlphaFoldDB" id="U2TJR6"/>
<evidence type="ECO:0000256" key="5">
    <source>
        <dbReference type="SAM" id="MobiDB-lite"/>
    </source>
</evidence>
<dbReference type="InterPro" id="IPR010524">
    <property type="entry name" value="Sig_transdc_resp-reg_PrpR_N"/>
</dbReference>
<dbReference type="InterPro" id="IPR058031">
    <property type="entry name" value="AAA_lid_NorR"/>
</dbReference>
<dbReference type="STRING" id="1125712.HMPREF1316_0539"/>
<dbReference type="GO" id="GO:0006355">
    <property type="term" value="P:regulation of DNA-templated transcription"/>
    <property type="evidence" value="ECO:0007669"/>
    <property type="project" value="InterPro"/>
</dbReference>
<comment type="caution">
    <text evidence="7">The sequence shown here is derived from an EMBL/GenBank/DDBJ whole genome shotgun (WGS) entry which is preliminary data.</text>
</comment>
<feature type="compositionally biased region" description="Polar residues" evidence="5">
    <location>
        <begin position="558"/>
        <end position="574"/>
    </location>
</feature>
<keyword evidence="8" id="KW-1185">Reference proteome</keyword>
<feature type="region of interest" description="Disordered" evidence="5">
    <location>
        <begin position="558"/>
        <end position="578"/>
    </location>
</feature>
<dbReference type="eggNOG" id="COG2204">
    <property type="taxonomic scope" value="Bacteria"/>
</dbReference>
<feature type="domain" description="Sigma-54 factor interaction" evidence="6">
    <location>
        <begin position="331"/>
        <end position="535"/>
    </location>
</feature>
<evidence type="ECO:0000256" key="1">
    <source>
        <dbReference type="ARBA" id="ARBA00022741"/>
    </source>
</evidence>
<dbReference type="Proteomes" id="UP000016638">
    <property type="component" value="Unassembled WGS sequence"/>
</dbReference>
<dbReference type="InterPro" id="IPR009057">
    <property type="entry name" value="Homeodomain-like_sf"/>
</dbReference>
<keyword evidence="2" id="KW-0067">ATP-binding</keyword>
<evidence type="ECO:0000313" key="8">
    <source>
        <dbReference type="Proteomes" id="UP000016638"/>
    </source>
</evidence>
<dbReference type="InterPro" id="IPR002197">
    <property type="entry name" value="HTH_Fis"/>
</dbReference>
<dbReference type="GO" id="GO:0000156">
    <property type="term" value="F:phosphorelay response regulator activity"/>
    <property type="evidence" value="ECO:0007669"/>
    <property type="project" value="InterPro"/>
</dbReference>
<dbReference type="GO" id="GO:0005524">
    <property type="term" value="F:ATP binding"/>
    <property type="evidence" value="ECO:0007669"/>
    <property type="project" value="UniProtKB-KW"/>
</dbReference>
<accession>U2TJR6</accession>
<dbReference type="SUPFAM" id="SSF52540">
    <property type="entry name" value="P-loop containing nucleoside triphosphate hydrolases"/>
    <property type="match status" value="1"/>
</dbReference>
<gene>
    <name evidence="7" type="ORF">HMPREF1316_0539</name>
</gene>
<dbReference type="InterPro" id="IPR002078">
    <property type="entry name" value="Sigma_54_int"/>
</dbReference>
<dbReference type="PANTHER" id="PTHR32071">
    <property type="entry name" value="TRANSCRIPTIONAL REGULATORY PROTEIN"/>
    <property type="match status" value="1"/>
</dbReference>
<evidence type="ECO:0000256" key="4">
    <source>
        <dbReference type="ARBA" id="ARBA00023163"/>
    </source>
</evidence>
<keyword evidence="3" id="KW-0805">Transcription regulation</keyword>